<dbReference type="PANTHER" id="PTHR10859:SF91">
    <property type="entry name" value="DOLICHYL-PHOSPHATE BETA-GLUCOSYLTRANSFERASE"/>
    <property type="match status" value="1"/>
</dbReference>
<reference evidence="8 9" key="1">
    <citation type="submission" date="2011-06" db="EMBL/GenBank/DDBJ databases">
        <title>Genomic sequence of Methylobacter tundripaludum SV96.</title>
        <authorList>
            <consortium name="US DOE Joint Genome Institute"/>
            <person name="Lucas S."/>
            <person name="Han J."/>
            <person name="Lapidus A."/>
            <person name="Cheng J.-F."/>
            <person name="Goodwin L."/>
            <person name="Pitluck S."/>
            <person name="Held B."/>
            <person name="Detter J.C."/>
            <person name="Han C."/>
            <person name="Tapia R."/>
            <person name="Land M."/>
            <person name="Hauser L."/>
            <person name="Kyrpides N."/>
            <person name="Ivanova N."/>
            <person name="Ovchinnikova G."/>
            <person name="Pagani I."/>
            <person name="Klotz M.G."/>
            <person name="Dispirito A.A."/>
            <person name="Murrell J.C."/>
            <person name="Dunfield P."/>
            <person name="Kalyuzhnaya M.G."/>
            <person name="Svenning M."/>
            <person name="Trotsenko Y.A."/>
            <person name="Stein L.Y."/>
            <person name="Woyke T."/>
        </authorList>
    </citation>
    <scope>NUCLEOTIDE SEQUENCE [LARGE SCALE GENOMIC DNA]</scope>
    <source>
        <strain evidence="9">ATCC BAA-1195 / DSM 17260 / SV96</strain>
    </source>
</reference>
<evidence type="ECO:0000256" key="2">
    <source>
        <dbReference type="ARBA" id="ARBA00022475"/>
    </source>
</evidence>
<keyword evidence="2" id="KW-1003">Cell membrane</keyword>
<accession>G3IYZ8</accession>
<dbReference type="GO" id="GO:0016746">
    <property type="term" value="F:acyltransferase activity"/>
    <property type="evidence" value="ECO:0007669"/>
    <property type="project" value="UniProtKB-KW"/>
</dbReference>
<organism evidence="8 9">
    <name type="scientific">Methylobacter tundripaludum (strain ATCC BAA-1195 / DSM 17260 / SV96)</name>
    <dbReference type="NCBI Taxonomy" id="697282"/>
    <lineage>
        <taxon>Bacteria</taxon>
        <taxon>Pseudomonadati</taxon>
        <taxon>Pseudomonadota</taxon>
        <taxon>Gammaproteobacteria</taxon>
        <taxon>Methylococcales</taxon>
        <taxon>Methylococcaceae</taxon>
        <taxon>Methylobacter</taxon>
    </lineage>
</organism>
<evidence type="ECO:0000256" key="3">
    <source>
        <dbReference type="ARBA" id="ARBA00022519"/>
    </source>
</evidence>
<proteinExistence type="predicted"/>
<keyword evidence="3" id="KW-0997">Cell inner membrane</keyword>
<dbReference type="SUPFAM" id="SSF53448">
    <property type="entry name" value="Nucleotide-diphospho-sugar transferases"/>
    <property type="match status" value="1"/>
</dbReference>
<dbReference type="Pfam" id="PF03279">
    <property type="entry name" value="Lip_A_acyltrans"/>
    <property type="match status" value="1"/>
</dbReference>
<dbReference type="STRING" id="697282.Mettu_3299"/>
<keyword evidence="4 8" id="KW-0808">Transferase</keyword>
<protein>
    <submittedName>
        <fullName evidence="8">Glycosyl transferase family 2</fullName>
    </submittedName>
</protein>
<gene>
    <name evidence="8" type="ORF">Mettu_3299</name>
</gene>
<dbReference type="GO" id="GO:0009247">
    <property type="term" value="P:glycolipid biosynthetic process"/>
    <property type="evidence" value="ECO:0007669"/>
    <property type="project" value="UniProtKB-ARBA"/>
</dbReference>
<dbReference type="InterPro" id="IPR029044">
    <property type="entry name" value="Nucleotide-diphossugar_trans"/>
</dbReference>
<evidence type="ECO:0000256" key="1">
    <source>
        <dbReference type="ARBA" id="ARBA00004533"/>
    </source>
</evidence>
<evidence type="ECO:0000313" key="8">
    <source>
        <dbReference type="EMBL" id="EGW20170.1"/>
    </source>
</evidence>
<dbReference type="InterPro" id="IPR001173">
    <property type="entry name" value="Glyco_trans_2-like"/>
</dbReference>
<keyword evidence="6" id="KW-0012">Acyltransferase</keyword>
<dbReference type="Gene3D" id="3.90.550.10">
    <property type="entry name" value="Spore Coat Polysaccharide Biosynthesis Protein SpsA, Chain A"/>
    <property type="match status" value="1"/>
</dbReference>
<dbReference type="AlphaFoldDB" id="G3IYZ8"/>
<keyword evidence="5" id="KW-0472">Membrane</keyword>
<sequence>MNSCIIIPVYNHEAAIPQVLAKLKSFGLPTILINDGSSALCSQILADCVEREPEWLTLINRSENGGKGAAVLDGFKAAQALGFSHAIQIDADGQHNVNDIPAFIEAGREHPDALILGQPLFDKTAPKSRVYGRTIANLWVWINTLSLAIADSMCGFRLYPLAAVAKLADGTRIARGMDFDIDILVRLYWQGVDVVNRPTAVQYPYDGVSHFKLWQDNLMISKTHAKLFFGMLLRIPQLLGRAPSMSKSSHWAEMGEWSMIWGMRFLLRVYLLFGRTVLQWFLYPVVSYYWLVNKPGRAASQAYLKRIAQLSPASKLSGNLRDSYRHFISFANAIIDKLAAWSGALSRADISYRGRDELLAHVKADRGAILLGSHLGNLEVCRVIADLDDAPRINVLVHTKHAEKFNRLLKQTNANSGLNLIQVTDISAATAMLLSDKIDNGELIIITADRTSVGRNPRVSHAEFLGADALFPQGPFILASLLKCPVYTLFCLKQQDKQVIYFEHFSDRLTFPRKNREQAMQQTIQNYARRLERYCLMEPLQWFNFFDFWHLADKKSDEQ</sequence>
<dbReference type="eggNOG" id="COG4261">
    <property type="taxonomic scope" value="Bacteria"/>
</dbReference>
<dbReference type="GO" id="GO:0006487">
    <property type="term" value="P:protein N-linked glycosylation"/>
    <property type="evidence" value="ECO:0007669"/>
    <property type="project" value="TreeGrafter"/>
</dbReference>
<dbReference type="eggNOG" id="COG0463">
    <property type="taxonomic scope" value="Bacteria"/>
</dbReference>
<dbReference type="GO" id="GO:0005886">
    <property type="term" value="C:plasma membrane"/>
    <property type="evidence" value="ECO:0007669"/>
    <property type="project" value="UniProtKB-SubCell"/>
</dbReference>
<dbReference type="InterPro" id="IPR004960">
    <property type="entry name" value="LipA_acyltrans"/>
</dbReference>
<evidence type="ECO:0000256" key="5">
    <source>
        <dbReference type="ARBA" id="ARBA00023136"/>
    </source>
</evidence>
<dbReference type="CDD" id="cd07984">
    <property type="entry name" value="LPLAT_LABLAT-like"/>
    <property type="match status" value="1"/>
</dbReference>
<evidence type="ECO:0000259" key="7">
    <source>
        <dbReference type="Pfam" id="PF00535"/>
    </source>
</evidence>
<dbReference type="HOGENOM" id="CLU_033536_7_0_6"/>
<dbReference type="Pfam" id="PF00535">
    <property type="entry name" value="Glycos_transf_2"/>
    <property type="match status" value="1"/>
</dbReference>
<evidence type="ECO:0000313" key="9">
    <source>
        <dbReference type="Proteomes" id="UP000004664"/>
    </source>
</evidence>
<dbReference type="PANTHER" id="PTHR10859">
    <property type="entry name" value="GLYCOSYL TRANSFERASE"/>
    <property type="match status" value="1"/>
</dbReference>
<feature type="domain" description="Glycosyltransferase 2-like" evidence="7">
    <location>
        <begin position="4"/>
        <end position="134"/>
    </location>
</feature>
<keyword evidence="9" id="KW-1185">Reference proteome</keyword>
<dbReference type="CDD" id="cd04179">
    <property type="entry name" value="DPM_DPG-synthase_like"/>
    <property type="match status" value="1"/>
</dbReference>
<comment type="subcellular location">
    <subcellularLocation>
        <location evidence="1">Cell inner membrane</location>
    </subcellularLocation>
</comment>
<evidence type="ECO:0000256" key="4">
    <source>
        <dbReference type="ARBA" id="ARBA00022679"/>
    </source>
</evidence>
<dbReference type="Proteomes" id="UP000004664">
    <property type="component" value="Unassembled WGS sequence"/>
</dbReference>
<name>G3IYZ8_METTV</name>
<evidence type="ECO:0000256" key="6">
    <source>
        <dbReference type="ARBA" id="ARBA00023315"/>
    </source>
</evidence>
<dbReference type="EMBL" id="JH109153">
    <property type="protein sequence ID" value="EGW20170.1"/>
    <property type="molecule type" value="Genomic_DNA"/>
</dbReference>